<proteinExistence type="predicted"/>
<accession>A0A1Q4VE92</accession>
<name>A0A1Q4VE92_9ACTN</name>
<dbReference type="EMBL" id="LFBV01000001">
    <property type="protein sequence ID" value="OKH96119.1"/>
    <property type="molecule type" value="Genomic_DNA"/>
</dbReference>
<dbReference type="AlphaFoldDB" id="A0A1Q4VE92"/>
<comment type="caution">
    <text evidence="1">The sequence shown here is derived from an EMBL/GenBank/DDBJ whole genome shotgun (WGS) entry which is preliminary data.</text>
</comment>
<reference evidence="1 2" key="1">
    <citation type="submission" date="2015-06" db="EMBL/GenBank/DDBJ databases">
        <title>Cloning and characterization of the uncialamcin biosynthetic gene cluster.</title>
        <authorList>
            <person name="Yan X."/>
            <person name="Huang T."/>
            <person name="Ge H."/>
            <person name="Shen B."/>
        </authorList>
    </citation>
    <scope>NUCLEOTIDE SEQUENCE [LARGE SCALE GENOMIC DNA]</scope>
    <source>
        <strain evidence="1 2">DCA2648</strain>
    </source>
</reference>
<organism evidence="1 2">
    <name type="scientific">Streptomyces uncialis</name>
    <dbReference type="NCBI Taxonomy" id="1048205"/>
    <lineage>
        <taxon>Bacteria</taxon>
        <taxon>Bacillati</taxon>
        <taxon>Actinomycetota</taxon>
        <taxon>Actinomycetes</taxon>
        <taxon>Kitasatosporales</taxon>
        <taxon>Streptomycetaceae</taxon>
        <taxon>Streptomyces</taxon>
    </lineage>
</organism>
<protein>
    <submittedName>
        <fullName evidence="1">Uncharacterized protein</fullName>
    </submittedName>
</protein>
<evidence type="ECO:0000313" key="2">
    <source>
        <dbReference type="Proteomes" id="UP000186455"/>
    </source>
</evidence>
<sequence length="64" mass="6537">MGAQFPAPLGFLCWAYLSLCGSSLGAQFPAPLDAAPSGLFFGCGPVLVFAQFPAPLRGAHLGLL</sequence>
<gene>
    <name evidence="1" type="ORF">AB852_05560</name>
</gene>
<evidence type="ECO:0000313" key="1">
    <source>
        <dbReference type="EMBL" id="OKH96119.1"/>
    </source>
</evidence>
<keyword evidence="2" id="KW-1185">Reference proteome</keyword>
<dbReference type="Proteomes" id="UP000186455">
    <property type="component" value="Unassembled WGS sequence"/>
</dbReference>